<evidence type="ECO:0008006" key="4">
    <source>
        <dbReference type="Google" id="ProtNLM"/>
    </source>
</evidence>
<evidence type="ECO:0000313" key="2">
    <source>
        <dbReference type="EMBL" id="MEQ2214109.1"/>
    </source>
</evidence>
<keyword evidence="1" id="KW-0732">Signal</keyword>
<feature type="signal peptide" evidence="1">
    <location>
        <begin position="1"/>
        <end position="17"/>
    </location>
</feature>
<feature type="chain" id="PRO_5045295061" description="Secreted protein" evidence="1">
    <location>
        <begin position="18"/>
        <end position="108"/>
    </location>
</feature>
<reference evidence="2 3" key="1">
    <citation type="submission" date="2021-06" db="EMBL/GenBank/DDBJ databases">
        <authorList>
            <person name="Palmer J.M."/>
        </authorList>
    </citation>
    <scope>NUCLEOTIDE SEQUENCE [LARGE SCALE GENOMIC DNA]</scope>
    <source>
        <strain evidence="2 3">XC_2019</strain>
        <tissue evidence="2">Muscle</tissue>
    </source>
</reference>
<dbReference type="Proteomes" id="UP001434883">
    <property type="component" value="Unassembled WGS sequence"/>
</dbReference>
<keyword evidence="3" id="KW-1185">Reference proteome</keyword>
<evidence type="ECO:0000256" key="1">
    <source>
        <dbReference type="SAM" id="SignalP"/>
    </source>
</evidence>
<name>A0ABV0S1I4_9TELE</name>
<dbReference type="EMBL" id="JAHRIN010067230">
    <property type="protein sequence ID" value="MEQ2214109.1"/>
    <property type="molecule type" value="Genomic_DNA"/>
</dbReference>
<organism evidence="2 3">
    <name type="scientific">Xenoophorus captivus</name>
    <dbReference type="NCBI Taxonomy" id="1517983"/>
    <lineage>
        <taxon>Eukaryota</taxon>
        <taxon>Metazoa</taxon>
        <taxon>Chordata</taxon>
        <taxon>Craniata</taxon>
        <taxon>Vertebrata</taxon>
        <taxon>Euteleostomi</taxon>
        <taxon>Actinopterygii</taxon>
        <taxon>Neopterygii</taxon>
        <taxon>Teleostei</taxon>
        <taxon>Neoteleostei</taxon>
        <taxon>Acanthomorphata</taxon>
        <taxon>Ovalentaria</taxon>
        <taxon>Atherinomorphae</taxon>
        <taxon>Cyprinodontiformes</taxon>
        <taxon>Goodeidae</taxon>
        <taxon>Xenoophorus</taxon>
    </lineage>
</organism>
<protein>
    <recommendedName>
        <fullName evidence="4">Secreted protein</fullName>
    </recommendedName>
</protein>
<feature type="non-terminal residue" evidence="2">
    <location>
        <position position="1"/>
    </location>
</feature>
<gene>
    <name evidence="2" type="ORF">XENOCAPTIV_000751</name>
</gene>
<comment type="caution">
    <text evidence="2">The sequence shown here is derived from an EMBL/GenBank/DDBJ whole genome shotgun (WGS) entry which is preliminary data.</text>
</comment>
<proteinExistence type="predicted"/>
<evidence type="ECO:0000313" key="3">
    <source>
        <dbReference type="Proteomes" id="UP001434883"/>
    </source>
</evidence>
<sequence length="108" mass="12043">NASLLISLLLIANNILSTDGPLRLSGDTGTTLCAQFFLYLHFLETFSLFCHGWLSERMLLRTLSPGSWASTCVNKAAFRKSPDLGHSRRFGGHFIPHNDRGQRFFGSI</sequence>
<accession>A0ABV0S1I4</accession>